<feature type="region of interest" description="Disordered" evidence="1">
    <location>
        <begin position="314"/>
        <end position="347"/>
    </location>
</feature>
<name>A0AB40AIM3_DIOCR</name>
<dbReference type="InterPro" id="IPR008547">
    <property type="entry name" value="DUF829_TMEM53"/>
</dbReference>
<evidence type="ECO:0000313" key="2">
    <source>
        <dbReference type="Proteomes" id="UP001515500"/>
    </source>
</evidence>
<dbReference type="AlphaFoldDB" id="A0AB40AIM3"/>
<accession>A0AB40AIM3</accession>
<dbReference type="SUPFAM" id="SSF53474">
    <property type="entry name" value="alpha/beta-Hydrolases"/>
    <property type="match status" value="1"/>
</dbReference>
<protein>
    <submittedName>
        <fullName evidence="3">Uncharacterized protein LOC120250020</fullName>
    </submittedName>
</protein>
<gene>
    <name evidence="3" type="primary">LOC120250020</name>
</gene>
<dbReference type="InterPro" id="IPR029058">
    <property type="entry name" value="AB_hydrolase_fold"/>
</dbReference>
<proteinExistence type="predicted"/>
<dbReference type="Gene3D" id="3.40.50.1820">
    <property type="entry name" value="alpha/beta hydrolase"/>
    <property type="match status" value="1"/>
</dbReference>
<reference evidence="3" key="1">
    <citation type="submission" date="2025-08" db="UniProtKB">
        <authorList>
            <consortium name="RefSeq"/>
        </authorList>
    </citation>
    <scope>IDENTIFICATION</scope>
</reference>
<feature type="compositionally biased region" description="Basic and acidic residues" evidence="1">
    <location>
        <begin position="324"/>
        <end position="336"/>
    </location>
</feature>
<dbReference type="PANTHER" id="PTHR12265:SF0">
    <property type="entry name" value="EXPRESSED PROTEIN"/>
    <property type="match status" value="1"/>
</dbReference>
<evidence type="ECO:0000313" key="3">
    <source>
        <dbReference type="RefSeq" id="XP_039114689.1"/>
    </source>
</evidence>
<sequence length="399" mass="44973">MWGDGGRVFWERRAGGAEEGVVVMFLWPSSDEKDLNPFLDLYSSVGWSSLVCQSDFFTLFFPEKAAKLASTVLDELIKEVKIKPRPITFAAFSGGSKSCLYKVHQLVEGKSEGQLKDDYQLLRDCICGQIYDSGPVDFTSDLGSHFLHPKVSQASRIVSWIAKALVSGMDTLFMNRFEAQRVEYWKTLYSSVGIGPILILFSEDDELAPFQVVYDFAQHLLELGGDVRLVKWKSSPHVGHYKHHTDEYKYAVFKLLNDATMIFSQRRHQLNGETLGTRIFGNNMSDLGTEAMGSNETLRQVAVSPSDHLSLSGLMGFDDTEMPDQTHHRQKSDSPRRQNSPGASPNGVLGQILFEACIPKNIEGWDIKPGMSLNKRQTFPSSRRYNPFNPIKCIRRSRL</sequence>
<evidence type="ECO:0000256" key="1">
    <source>
        <dbReference type="SAM" id="MobiDB-lite"/>
    </source>
</evidence>
<dbReference type="GeneID" id="120250020"/>
<dbReference type="PANTHER" id="PTHR12265">
    <property type="entry name" value="TRANSMEMBRANE PROTEIN 53"/>
    <property type="match status" value="1"/>
</dbReference>
<dbReference type="RefSeq" id="XP_039114689.1">
    <property type="nucleotide sequence ID" value="XM_039258755.1"/>
</dbReference>
<dbReference type="Pfam" id="PF05705">
    <property type="entry name" value="DUF829"/>
    <property type="match status" value="1"/>
</dbReference>
<organism evidence="2 3">
    <name type="scientific">Dioscorea cayennensis subsp. rotundata</name>
    <name type="common">White Guinea yam</name>
    <name type="synonym">Dioscorea rotundata</name>
    <dbReference type="NCBI Taxonomy" id="55577"/>
    <lineage>
        <taxon>Eukaryota</taxon>
        <taxon>Viridiplantae</taxon>
        <taxon>Streptophyta</taxon>
        <taxon>Embryophyta</taxon>
        <taxon>Tracheophyta</taxon>
        <taxon>Spermatophyta</taxon>
        <taxon>Magnoliopsida</taxon>
        <taxon>Liliopsida</taxon>
        <taxon>Dioscoreales</taxon>
        <taxon>Dioscoreaceae</taxon>
        <taxon>Dioscorea</taxon>
    </lineage>
</organism>
<dbReference type="Proteomes" id="UP001515500">
    <property type="component" value="Chromosome 19"/>
</dbReference>
<keyword evidence="2" id="KW-1185">Reference proteome</keyword>